<proteinExistence type="predicted"/>
<evidence type="ECO:0000256" key="1">
    <source>
        <dbReference type="ARBA" id="ARBA00023125"/>
    </source>
</evidence>
<sequence>MVKDMDLKPIHPGEILKSEFLEPLHLKEERLAQDIQVQPAIVHQLIQGREKMTADLAYRLYFYFGVSAEYWLNFQKNYDLATYQELAEKEIRKQIQPYPREEKHL</sequence>
<keyword evidence="3" id="KW-1185">Reference proteome</keyword>
<dbReference type="GO" id="GO:0003677">
    <property type="term" value="F:DNA binding"/>
    <property type="evidence" value="ECO:0007669"/>
    <property type="project" value="UniProtKB-KW"/>
</dbReference>
<organism evidence="2 3">
    <name type="scientific">Funneliformis geosporum</name>
    <dbReference type="NCBI Taxonomy" id="1117311"/>
    <lineage>
        <taxon>Eukaryota</taxon>
        <taxon>Fungi</taxon>
        <taxon>Fungi incertae sedis</taxon>
        <taxon>Mucoromycota</taxon>
        <taxon>Glomeromycotina</taxon>
        <taxon>Glomeromycetes</taxon>
        <taxon>Glomerales</taxon>
        <taxon>Glomeraceae</taxon>
        <taxon>Funneliformis</taxon>
    </lineage>
</organism>
<protein>
    <submittedName>
        <fullName evidence="2">1560_t:CDS:1</fullName>
    </submittedName>
</protein>
<dbReference type="PANTHER" id="PTHR36924">
    <property type="entry name" value="ANTITOXIN HIGA-1"/>
    <property type="match status" value="1"/>
</dbReference>
<reference evidence="2" key="1">
    <citation type="submission" date="2022-08" db="EMBL/GenBank/DDBJ databases">
        <authorList>
            <person name="Kallberg Y."/>
            <person name="Tangrot J."/>
            <person name="Rosling A."/>
        </authorList>
    </citation>
    <scope>NUCLEOTIDE SEQUENCE</scope>
    <source>
        <strain evidence="2">Wild A</strain>
    </source>
</reference>
<dbReference type="Gene3D" id="1.10.260.40">
    <property type="entry name" value="lambda repressor-like DNA-binding domains"/>
    <property type="match status" value="1"/>
</dbReference>
<evidence type="ECO:0000313" key="2">
    <source>
        <dbReference type="EMBL" id="CAI2164800.1"/>
    </source>
</evidence>
<keyword evidence="1" id="KW-0238">DNA-binding</keyword>
<dbReference type="PANTHER" id="PTHR36924:SF1">
    <property type="entry name" value="ANTITOXIN HIGA-1"/>
    <property type="match status" value="1"/>
</dbReference>
<dbReference type="NCBIfam" id="TIGR02607">
    <property type="entry name" value="antidote_HigA"/>
    <property type="match status" value="1"/>
</dbReference>
<dbReference type="EMBL" id="CAMKVN010000179">
    <property type="protein sequence ID" value="CAI2164800.1"/>
    <property type="molecule type" value="Genomic_DNA"/>
</dbReference>
<dbReference type="OrthoDB" id="2425154at2759"/>
<dbReference type="SUPFAM" id="SSF47413">
    <property type="entry name" value="lambda repressor-like DNA-binding domains"/>
    <property type="match status" value="1"/>
</dbReference>
<gene>
    <name evidence="2" type="ORF">FWILDA_LOCUS1748</name>
</gene>
<dbReference type="InterPro" id="IPR013430">
    <property type="entry name" value="Toxin_antidote_HigA"/>
</dbReference>
<name>A0A9W4SCL3_9GLOM</name>
<evidence type="ECO:0000313" key="3">
    <source>
        <dbReference type="Proteomes" id="UP001153678"/>
    </source>
</evidence>
<comment type="caution">
    <text evidence="2">The sequence shown here is derived from an EMBL/GenBank/DDBJ whole genome shotgun (WGS) entry which is preliminary data.</text>
</comment>
<dbReference type="InterPro" id="IPR010982">
    <property type="entry name" value="Lambda_DNA-bd_dom_sf"/>
</dbReference>
<dbReference type="AlphaFoldDB" id="A0A9W4SCL3"/>
<accession>A0A9W4SCL3</accession>
<dbReference type="Proteomes" id="UP001153678">
    <property type="component" value="Unassembled WGS sequence"/>
</dbReference>